<feature type="compositionally biased region" description="Low complexity" evidence="1">
    <location>
        <begin position="1"/>
        <end position="18"/>
    </location>
</feature>
<evidence type="ECO:0000313" key="3">
    <source>
        <dbReference type="EMBL" id="HJF86920.1"/>
    </source>
</evidence>
<dbReference type="GO" id="GO:0009401">
    <property type="term" value="P:phosphoenolpyruvate-dependent sugar phosphotransferase system"/>
    <property type="evidence" value="ECO:0007669"/>
    <property type="project" value="InterPro"/>
</dbReference>
<dbReference type="PANTHER" id="PTHR32502">
    <property type="entry name" value="N-ACETYLGALACTOSAMINE PERMEASE II COMPONENT-RELATED"/>
    <property type="match status" value="1"/>
</dbReference>
<feature type="transmembrane region" description="Helical" evidence="2">
    <location>
        <begin position="230"/>
        <end position="249"/>
    </location>
</feature>
<reference evidence="3" key="1">
    <citation type="journal article" date="2021" name="PeerJ">
        <title>Extensive microbial diversity within the chicken gut microbiome revealed by metagenomics and culture.</title>
        <authorList>
            <person name="Gilroy R."/>
            <person name="Ravi A."/>
            <person name="Getino M."/>
            <person name="Pursley I."/>
            <person name="Horton D.L."/>
            <person name="Alikhan N.F."/>
            <person name="Baker D."/>
            <person name="Gharbi K."/>
            <person name="Hall N."/>
            <person name="Watson M."/>
            <person name="Adriaenssens E.M."/>
            <person name="Foster-Nyarko E."/>
            <person name="Jarju S."/>
            <person name="Secka A."/>
            <person name="Antonio M."/>
            <person name="Oren A."/>
            <person name="Chaudhuri R.R."/>
            <person name="La Ragione R."/>
            <person name="Hildebrand F."/>
            <person name="Pallen M.J."/>
        </authorList>
    </citation>
    <scope>NUCLEOTIDE SEQUENCE</scope>
    <source>
        <strain evidence="3">7886</strain>
    </source>
</reference>
<proteinExistence type="predicted"/>
<gene>
    <name evidence="3" type="ORF">K8V88_05730</name>
</gene>
<dbReference type="EMBL" id="DYWC01000125">
    <property type="protein sequence ID" value="HJF86920.1"/>
    <property type="molecule type" value="Genomic_DNA"/>
</dbReference>
<dbReference type="InterPro" id="IPR050303">
    <property type="entry name" value="GatZ_KbaZ_carbometab"/>
</dbReference>
<feature type="transmembrane region" description="Helical" evidence="2">
    <location>
        <begin position="261"/>
        <end position="282"/>
    </location>
</feature>
<evidence type="ECO:0000256" key="1">
    <source>
        <dbReference type="SAM" id="MobiDB-lite"/>
    </source>
</evidence>
<evidence type="ECO:0000256" key="2">
    <source>
        <dbReference type="SAM" id="Phobius"/>
    </source>
</evidence>
<reference evidence="3" key="2">
    <citation type="submission" date="2021-09" db="EMBL/GenBank/DDBJ databases">
        <authorList>
            <person name="Gilroy R."/>
        </authorList>
    </citation>
    <scope>NUCLEOTIDE SEQUENCE</scope>
    <source>
        <strain evidence="3">7886</strain>
    </source>
</reference>
<feature type="transmembrane region" description="Helical" evidence="2">
    <location>
        <begin position="119"/>
        <end position="143"/>
    </location>
</feature>
<keyword evidence="2" id="KW-1133">Transmembrane helix</keyword>
<dbReference type="InterPro" id="IPR004704">
    <property type="entry name" value="PTS_IID_man"/>
</dbReference>
<dbReference type="Pfam" id="PF03613">
    <property type="entry name" value="EIID-AGA"/>
    <property type="match status" value="1"/>
</dbReference>
<comment type="caution">
    <text evidence="3">The sequence shown here is derived from an EMBL/GenBank/DDBJ whole genome shotgun (WGS) entry which is preliminary data.</text>
</comment>
<protein>
    <submittedName>
        <fullName evidence="3">PTS system mannose/fructose/sorbose family transporter subunit IID</fullName>
    </submittedName>
</protein>
<organism evidence="3 4">
    <name type="scientific">Companilactobacillus farciminis</name>
    <dbReference type="NCBI Taxonomy" id="1612"/>
    <lineage>
        <taxon>Bacteria</taxon>
        <taxon>Bacillati</taxon>
        <taxon>Bacillota</taxon>
        <taxon>Bacilli</taxon>
        <taxon>Lactobacillales</taxon>
        <taxon>Lactobacillaceae</taxon>
        <taxon>Companilactobacillus</taxon>
    </lineage>
</organism>
<dbReference type="PANTHER" id="PTHR32502:SF26">
    <property type="entry name" value="PHOSPHOTRANSFERASE SYSTEM SUGAR-SPECIFIC EIID COMPONENT"/>
    <property type="match status" value="1"/>
</dbReference>
<feature type="transmembrane region" description="Helical" evidence="2">
    <location>
        <begin position="187"/>
        <end position="210"/>
    </location>
</feature>
<name>A0A0H4LEA4_9LACO</name>
<sequence>MTNKTTNNIQKNTTPQKNEITKKDRHHAILRWMFMGSALFNYETQQATSVVWSMSKLLRKIYPDDDEYVEALDNHFKYFNTTTAMANIILGATTAMEEKDGIKSKDAVQALKTSLMGPFAGIGDTVIWVLLPTVMGSISGYMAINGNPLGALAWILIGALIFWIRIKLFDLGYSSGVKLVTEFGDKLSLFTDAISVLGLMVVGTLAATVVKVYTPLTFMTGKVKLSVQSGIFDNIMPALLPVCLTYLVYKMLNSKFWTPTKIIVALIVLSLVGSFTGILGVMPTK</sequence>
<feature type="transmembrane region" description="Helical" evidence="2">
    <location>
        <begin position="149"/>
        <end position="166"/>
    </location>
</feature>
<accession>A0A0H4LEA4</accession>
<evidence type="ECO:0000313" key="4">
    <source>
        <dbReference type="Proteomes" id="UP000747013"/>
    </source>
</evidence>
<dbReference type="AlphaFoldDB" id="A0A0H4LEA4"/>
<dbReference type="GO" id="GO:0005886">
    <property type="term" value="C:plasma membrane"/>
    <property type="evidence" value="ECO:0007669"/>
    <property type="project" value="TreeGrafter"/>
</dbReference>
<keyword evidence="2" id="KW-0472">Membrane</keyword>
<feature type="region of interest" description="Disordered" evidence="1">
    <location>
        <begin position="1"/>
        <end position="21"/>
    </location>
</feature>
<keyword evidence="2" id="KW-0812">Transmembrane</keyword>
<dbReference type="PROSITE" id="PS51108">
    <property type="entry name" value="PTS_EIID"/>
    <property type="match status" value="1"/>
</dbReference>
<dbReference type="Proteomes" id="UP000747013">
    <property type="component" value="Unassembled WGS sequence"/>
</dbReference>